<feature type="compositionally biased region" description="Basic and acidic residues" evidence="1">
    <location>
        <begin position="12"/>
        <end position="28"/>
    </location>
</feature>
<evidence type="ECO:0000256" key="1">
    <source>
        <dbReference type="SAM" id="MobiDB-lite"/>
    </source>
</evidence>
<feature type="compositionally biased region" description="Basic and acidic residues" evidence="1">
    <location>
        <begin position="183"/>
        <end position="193"/>
    </location>
</feature>
<feature type="region of interest" description="Disordered" evidence="1">
    <location>
        <begin position="183"/>
        <end position="254"/>
    </location>
</feature>
<dbReference type="Pfam" id="PF06985">
    <property type="entry name" value="HET"/>
    <property type="match status" value="1"/>
</dbReference>
<gene>
    <name evidence="3" type="ORF">S7711_06028</name>
</gene>
<evidence type="ECO:0000313" key="4">
    <source>
        <dbReference type="Proteomes" id="UP000028045"/>
    </source>
</evidence>
<dbReference type="Proteomes" id="UP000028045">
    <property type="component" value="Unassembled WGS sequence"/>
</dbReference>
<feature type="compositionally biased region" description="Polar residues" evidence="1">
    <location>
        <begin position="225"/>
        <end position="235"/>
    </location>
</feature>
<feature type="compositionally biased region" description="Polar residues" evidence="1">
    <location>
        <begin position="802"/>
        <end position="811"/>
    </location>
</feature>
<feature type="region of interest" description="Disordered" evidence="1">
    <location>
        <begin position="12"/>
        <end position="34"/>
    </location>
</feature>
<protein>
    <recommendedName>
        <fullName evidence="2">Heterokaryon incompatibility domain-containing protein</fullName>
    </recommendedName>
</protein>
<dbReference type="AlphaFoldDB" id="A0A084B1Y9"/>
<dbReference type="HOGENOM" id="CLU_012435_0_0_1"/>
<evidence type="ECO:0000259" key="2">
    <source>
        <dbReference type="Pfam" id="PF06985"/>
    </source>
</evidence>
<name>A0A084B1Y9_STACB</name>
<keyword evidence="4" id="KW-1185">Reference proteome</keyword>
<dbReference type="EMBL" id="KL648259">
    <property type="protein sequence ID" value="KEY71568.1"/>
    <property type="molecule type" value="Genomic_DNA"/>
</dbReference>
<dbReference type="PANTHER" id="PTHR33112">
    <property type="entry name" value="DOMAIN PROTEIN, PUTATIVE-RELATED"/>
    <property type="match status" value="1"/>
</dbReference>
<dbReference type="OrthoDB" id="5428863at2759"/>
<dbReference type="InterPro" id="IPR010730">
    <property type="entry name" value="HET"/>
</dbReference>
<feature type="compositionally biased region" description="Basic and acidic residues" evidence="1">
    <location>
        <begin position="201"/>
        <end position="213"/>
    </location>
</feature>
<sequence>MKKFSKLFGRRRPAEGYHSRQYTRETSPDVHQLTSRRRTADVCARTAPKTGSNLVVVDDTHPPCDHCRAIDFPKLLDWHPGQPRPWISLSHALKDSSCPYCTFFQAMIGTVDGADTFTPYLRIRQAFERLGLSEKHPLGMSVLIEVSTKTKSLPWGYIVRAVDDDVATDLGDADVDATIHVDGEGNHEDEKTSHSQTDGTTQEKDASTHDLPQKDPPVNPVDDSTAVSGSPASDTAKTDIELPPGPNELLDAVPPTIRGRPVPRLLNPALVQSWLRYCRNNHTEQPCARKEHFPSGIRLIDCVARRIVSFADATDERGRPDFLALSYVRDGLNAQPSDDWTFFPEQPPALIADAVSLTCTLGFRYLWADQFCLPNPKQEPEAHQRQLNLIGNIFAWSSLTIIAITGENAYEGIPGVSVPREEQLSLRTDAGLFTTSLLRPDIEISASKWASRGLSYQESLLSRRRLVFTSSQVYFQCDTFHCHESISIPLQYCHDLTVGRVFPGAAHAQLRPGLLQQHIGEYMLRDFVSHEERVDAFRGVLHRYSQIDHAVDSFVGLPLFHAEEFGDAEAVTQTDRLAVALGWVPDRVPTPENYVDPHELHDTLPSWTWTSWRPRDTPSALNKTFHFNLTDDSSPMAVDVRATPKLEAFVGFQDSSVQSWETDDESIRQNSERIRFLRLKTFCLEVPLRKNDEGITLDSPFAKKVNNLMEAWCRSLTEPIPNGEHQLTAVFISGRHWTGEEKGDATVLVCRATKWEPNGHLIRLGIMGISFQELVIEDNDEAGGHAVLKGIEVDPQREDSGIQVNGNTNGKASGGGKKSEWHGAGKKKNNIHHNNSAKKDEAEKQVTTDTTAKGKDIQLRLREVDIY</sequence>
<proteinExistence type="predicted"/>
<feature type="compositionally biased region" description="Basic and acidic residues" evidence="1">
    <location>
        <begin position="837"/>
        <end position="855"/>
    </location>
</feature>
<organism evidence="3 4">
    <name type="scientific">Stachybotrys chartarum (strain CBS 109288 / IBT 7711)</name>
    <name type="common">Toxic black mold</name>
    <name type="synonym">Stilbospora chartarum</name>
    <dbReference type="NCBI Taxonomy" id="1280523"/>
    <lineage>
        <taxon>Eukaryota</taxon>
        <taxon>Fungi</taxon>
        <taxon>Dikarya</taxon>
        <taxon>Ascomycota</taxon>
        <taxon>Pezizomycotina</taxon>
        <taxon>Sordariomycetes</taxon>
        <taxon>Hypocreomycetidae</taxon>
        <taxon>Hypocreales</taxon>
        <taxon>Stachybotryaceae</taxon>
        <taxon>Stachybotrys</taxon>
    </lineage>
</organism>
<accession>A0A084B1Y9</accession>
<feature type="domain" description="Heterokaryon incompatibility" evidence="2">
    <location>
        <begin position="323"/>
        <end position="458"/>
    </location>
</feature>
<reference evidence="3 4" key="1">
    <citation type="journal article" date="2014" name="BMC Genomics">
        <title>Comparative genome sequencing reveals chemotype-specific gene clusters in the toxigenic black mold Stachybotrys.</title>
        <authorList>
            <person name="Semeiks J."/>
            <person name="Borek D."/>
            <person name="Otwinowski Z."/>
            <person name="Grishin N.V."/>
        </authorList>
    </citation>
    <scope>NUCLEOTIDE SEQUENCE [LARGE SCALE GENOMIC DNA]</scope>
    <source>
        <strain evidence="4">CBS 109288 / IBT 7711</strain>
    </source>
</reference>
<dbReference type="PANTHER" id="PTHR33112:SF1">
    <property type="entry name" value="HETEROKARYON INCOMPATIBILITY DOMAIN-CONTAINING PROTEIN"/>
    <property type="match status" value="1"/>
</dbReference>
<evidence type="ECO:0000313" key="3">
    <source>
        <dbReference type="EMBL" id="KEY71568.1"/>
    </source>
</evidence>
<feature type="region of interest" description="Disordered" evidence="1">
    <location>
        <begin position="797"/>
        <end position="855"/>
    </location>
</feature>